<evidence type="ECO:0000256" key="5">
    <source>
        <dbReference type="ARBA" id="ARBA00022448"/>
    </source>
</evidence>
<evidence type="ECO:0000256" key="1">
    <source>
        <dbReference type="ARBA" id="ARBA00004180"/>
    </source>
</evidence>
<keyword evidence="6 12" id="KW-0653">Protein transport</keyword>
<protein>
    <recommendedName>
        <fullName evidence="12">AP complex subunit sigma</fullName>
    </recommendedName>
</protein>
<dbReference type="GO" id="GO:0030121">
    <property type="term" value="C:AP-1 adaptor complex"/>
    <property type="evidence" value="ECO:0007669"/>
    <property type="project" value="InterPro"/>
</dbReference>
<dbReference type="GO" id="GO:0035615">
    <property type="term" value="F:clathrin adaptor activity"/>
    <property type="evidence" value="ECO:0007669"/>
    <property type="project" value="InterPro"/>
</dbReference>
<evidence type="ECO:0000256" key="4">
    <source>
        <dbReference type="ARBA" id="ARBA00006972"/>
    </source>
</evidence>
<keyword evidence="5 12" id="KW-0813">Transport</keyword>
<dbReference type="CDD" id="cd14831">
    <property type="entry name" value="AP1_sigma"/>
    <property type="match status" value="1"/>
</dbReference>
<name>A0A0V0J9U6_SCHSO</name>
<keyword evidence="9" id="KW-0168">Coated pit</keyword>
<feature type="domain" description="AP complex mu/sigma subunit" evidence="13">
    <location>
        <begin position="1"/>
        <end position="139"/>
    </location>
</feature>
<dbReference type="InterPro" id="IPR022775">
    <property type="entry name" value="AP_mu_sigma_su"/>
</dbReference>
<dbReference type="PROSITE" id="PS00989">
    <property type="entry name" value="CLAT_ADAPTOR_S"/>
    <property type="match status" value="1"/>
</dbReference>
<dbReference type="Gene3D" id="3.30.450.60">
    <property type="match status" value="1"/>
</dbReference>
<dbReference type="FunFam" id="3.30.450.60:FF:000005">
    <property type="entry name" value="AP complex subunit sigma"/>
    <property type="match status" value="1"/>
</dbReference>
<keyword evidence="10" id="KW-0968">Cytoplasmic vesicle</keyword>
<keyword evidence="7" id="KW-0333">Golgi apparatus</keyword>
<dbReference type="GO" id="GO:0006886">
    <property type="term" value="P:intracellular protein transport"/>
    <property type="evidence" value="ECO:0007669"/>
    <property type="project" value="UniProtKB-UniRule"/>
</dbReference>
<reference evidence="14" key="1">
    <citation type="submission" date="2016-01" db="EMBL/GenBank/DDBJ databases">
        <title>Reference transcriptome for the parasite Schistocephalus solidus: insights into the molecular evolution of parasitism.</title>
        <authorList>
            <person name="Hebert F.O."/>
            <person name="Grambauer S."/>
            <person name="Barber I."/>
            <person name="Landry C.R."/>
            <person name="Aubin-Horth N."/>
        </authorList>
    </citation>
    <scope>NUCLEOTIDE SEQUENCE</scope>
</reference>
<evidence type="ECO:0000313" key="14">
    <source>
        <dbReference type="EMBL" id="JAP62087.1"/>
    </source>
</evidence>
<comment type="similarity">
    <text evidence="4 12">Belongs to the adaptor complexes small subunit family.</text>
</comment>
<dbReference type="Pfam" id="PF01217">
    <property type="entry name" value="Clat_adaptor_s"/>
    <property type="match status" value="1"/>
</dbReference>
<comment type="subunit">
    <text evidence="11">Adaptor protein complex 1 (AP-1) is a heterotetramer composed of two large adaptins (gamma-type subunit AP1G1 and beta-type subunit AP1B1), a medium adaptin (mu-type subunit AP1M1 or AP1M2) and a small adaptin (sigma-type subunit AP1S1 or AP1S2 or AP1S3).</text>
</comment>
<dbReference type="AlphaFoldDB" id="A0A0V0J9U6"/>
<sequence length="163" mass="19622">MMNFFMLFSRQGKVRLQKWYSAIPLRERKKISRDLIPVILSRKPKMCSILDWRDFKIVYRRYASLYFCCAIEPEDNELITFEIIHRYVELLDRYFGSVCELDIIFHFEKAYFVLDELILAGELQETSKEDIIRDVDAQDILQEKDCKTREDQEDLLVIDVSEF</sequence>
<dbReference type="InterPro" id="IPR044733">
    <property type="entry name" value="AP1_sigma"/>
</dbReference>
<dbReference type="SUPFAM" id="SSF64356">
    <property type="entry name" value="SNARE-like"/>
    <property type="match status" value="1"/>
</dbReference>
<dbReference type="PIRSF" id="PIRSF015588">
    <property type="entry name" value="AP_complex_sigma"/>
    <property type="match status" value="1"/>
</dbReference>
<evidence type="ECO:0000256" key="3">
    <source>
        <dbReference type="ARBA" id="ARBA00004600"/>
    </source>
</evidence>
<dbReference type="InterPro" id="IPR016635">
    <property type="entry name" value="AP_complex_ssu"/>
</dbReference>
<evidence type="ECO:0000256" key="2">
    <source>
        <dbReference type="ARBA" id="ARBA00004555"/>
    </source>
</evidence>
<dbReference type="EMBL" id="GEEE01001138">
    <property type="protein sequence ID" value="JAP62087.1"/>
    <property type="molecule type" value="Transcribed_RNA"/>
</dbReference>
<evidence type="ECO:0000256" key="7">
    <source>
        <dbReference type="ARBA" id="ARBA00023034"/>
    </source>
</evidence>
<gene>
    <name evidence="14" type="primary">AP1S2</name>
    <name evidence="14" type="ORF">TR167524</name>
</gene>
<evidence type="ECO:0000256" key="10">
    <source>
        <dbReference type="ARBA" id="ARBA00023329"/>
    </source>
</evidence>
<dbReference type="PANTHER" id="PTHR11753">
    <property type="entry name" value="ADAPTOR COMPLEXES SMALL SUBUNIT FAMILY"/>
    <property type="match status" value="1"/>
</dbReference>
<dbReference type="InterPro" id="IPR000804">
    <property type="entry name" value="Clathrin_sm-chain_CS"/>
</dbReference>
<comment type="subcellular location">
    <subcellularLocation>
        <location evidence="1">Cytoplasmic vesicle membrane</location>
        <topology evidence="1">Peripheral membrane protein</topology>
        <orientation evidence="1">Cytoplasmic side</orientation>
    </subcellularLocation>
    <subcellularLocation>
        <location evidence="2">Golgi apparatus</location>
    </subcellularLocation>
    <subcellularLocation>
        <location evidence="3">Membrane</location>
        <location evidence="3">Clathrin-coated pit</location>
    </subcellularLocation>
</comment>
<evidence type="ECO:0000256" key="6">
    <source>
        <dbReference type="ARBA" id="ARBA00022927"/>
    </source>
</evidence>
<evidence type="ECO:0000256" key="8">
    <source>
        <dbReference type="ARBA" id="ARBA00023136"/>
    </source>
</evidence>
<keyword evidence="8 12" id="KW-0472">Membrane</keyword>
<accession>A0A0V0J9U6</accession>
<evidence type="ECO:0000256" key="9">
    <source>
        <dbReference type="ARBA" id="ARBA00023176"/>
    </source>
</evidence>
<dbReference type="InterPro" id="IPR011012">
    <property type="entry name" value="Longin-like_dom_sf"/>
</dbReference>
<evidence type="ECO:0000256" key="12">
    <source>
        <dbReference type="PIRNR" id="PIRNR015588"/>
    </source>
</evidence>
<organism evidence="14">
    <name type="scientific">Schistocephalus solidus</name>
    <name type="common">Tapeworm</name>
    <dbReference type="NCBI Taxonomy" id="70667"/>
    <lineage>
        <taxon>Eukaryota</taxon>
        <taxon>Metazoa</taxon>
        <taxon>Spiralia</taxon>
        <taxon>Lophotrochozoa</taxon>
        <taxon>Platyhelminthes</taxon>
        <taxon>Cestoda</taxon>
        <taxon>Eucestoda</taxon>
        <taxon>Diphyllobothriidea</taxon>
        <taxon>Diphyllobothriidae</taxon>
        <taxon>Schistocephalus</taxon>
    </lineage>
</organism>
<dbReference type="EMBL" id="GEEE01007070">
    <property type="protein sequence ID" value="JAP56155.1"/>
    <property type="molecule type" value="Transcribed_RNA"/>
</dbReference>
<evidence type="ECO:0000256" key="11">
    <source>
        <dbReference type="ARBA" id="ARBA00065677"/>
    </source>
</evidence>
<evidence type="ECO:0000259" key="13">
    <source>
        <dbReference type="Pfam" id="PF01217"/>
    </source>
</evidence>
<dbReference type="GO" id="GO:0005905">
    <property type="term" value="C:clathrin-coated pit"/>
    <property type="evidence" value="ECO:0007669"/>
    <property type="project" value="UniProtKB-SubCell"/>
</dbReference>
<proteinExistence type="inferred from homology"/>